<feature type="transmembrane region" description="Helical" evidence="6">
    <location>
        <begin position="235"/>
        <end position="255"/>
    </location>
</feature>
<protein>
    <recommendedName>
        <fullName evidence="7">DUF2179 domain-containing protein</fullName>
    </recommendedName>
</protein>
<keyword evidence="2" id="KW-1003">Cell membrane</keyword>
<feature type="transmembrane region" description="Helical" evidence="6">
    <location>
        <begin position="291"/>
        <end position="309"/>
    </location>
</feature>
<feature type="transmembrane region" description="Helical" evidence="6">
    <location>
        <begin position="67"/>
        <end position="86"/>
    </location>
</feature>
<gene>
    <name evidence="8" type="ORF">MAMA39_02150</name>
</gene>
<dbReference type="GO" id="GO:0005886">
    <property type="term" value="C:plasma membrane"/>
    <property type="evidence" value="ECO:0007669"/>
    <property type="project" value="UniProtKB-SubCell"/>
</dbReference>
<evidence type="ECO:0000256" key="6">
    <source>
        <dbReference type="SAM" id="Phobius"/>
    </source>
</evidence>
<dbReference type="KEGG" id="mamp:MAMA39_02150"/>
<dbReference type="InterPro" id="IPR051461">
    <property type="entry name" value="UPF0750_membrane"/>
</dbReference>
<feature type="transmembrane region" description="Helical" evidence="6">
    <location>
        <begin position="98"/>
        <end position="121"/>
    </location>
</feature>
<name>A0A292II21_9MOLU</name>
<evidence type="ECO:0000313" key="9">
    <source>
        <dbReference type="Proteomes" id="UP000261764"/>
    </source>
</evidence>
<dbReference type="Proteomes" id="UP000261764">
    <property type="component" value="Chromosome I"/>
</dbReference>
<keyword evidence="4 6" id="KW-1133">Transmembrane helix</keyword>
<organism evidence="8 9">
    <name type="scientific">Mycoplasma amphoriforme A39</name>
    <dbReference type="NCBI Taxonomy" id="572419"/>
    <lineage>
        <taxon>Bacteria</taxon>
        <taxon>Bacillati</taxon>
        <taxon>Mycoplasmatota</taxon>
        <taxon>Mollicutes</taxon>
        <taxon>Mycoplasmataceae</taxon>
        <taxon>Mycoplasma</taxon>
    </lineage>
</organism>
<dbReference type="Pfam" id="PF10035">
    <property type="entry name" value="DUF2179"/>
    <property type="match status" value="1"/>
</dbReference>
<keyword evidence="5 6" id="KW-0472">Membrane</keyword>
<feature type="transmembrane region" description="Helical" evidence="6">
    <location>
        <begin position="127"/>
        <end position="148"/>
    </location>
</feature>
<reference evidence="8 9" key="1">
    <citation type="journal article" date="2015" name="Clin. Infect. Dis.">
        <title>Genomic Investigations unmask Mycoplasma amphoriforme, a new respiratory pathogen.</title>
        <authorList>
            <person name="Gillespie S.H."/>
            <person name="Ling C.L."/>
            <person name="Oravcova K."/>
            <person name="Pinheiro M."/>
            <person name="Wells L."/>
            <person name="Bryant J.M."/>
            <person name="McHugh T.D."/>
            <person name="Bebear C."/>
            <person name="Webster D."/>
            <person name="Harris S.R."/>
            <person name="Seth-Smith H.M."/>
            <person name="Thomson N.R."/>
        </authorList>
    </citation>
    <scope>NUCLEOTIDE SEQUENCE [LARGE SCALE GENOMIC DNA]</scope>
    <source>
        <strain evidence="8 9">A39</strain>
    </source>
</reference>
<accession>A0A292II21</accession>
<dbReference type="PANTHER" id="PTHR33545:SF5">
    <property type="entry name" value="UPF0750 MEMBRANE PROTEIN YITT"/>
    <property type="match status" value="1"/>
</dbReference>
<feature type="domain" description="DUF2179" evidence="7">
    <location>
        <begin position="341"/>
        <end position="392"/>
    </location>
</feature>
<dbReference type="PANTHER" id="PTHR33545">
    <property type="entry name" value="UPF0750 MEMBRANE PROTEIN YITT-RELATED"/>
    <property type="match status" value="1"/>
</dbReference>
<sequence length="447" mass="50797">MSKHVKKQKLDVQVQGNNIRVKITNSILKFSPIYKTNKIKIQISWVLFLGLLSAVFGVFLIQNTGLYHTGLNAIAAGFARFFYYLVFEQTKNQTRSFLIFNFLFWGLYLLLNVPLIVFSALKIGKKFTILSSIYILTATLGALAISFIPNVNKIFLFGDLRINNPNFTDRHVVQLVLWNYDLDAQKHLTIFLYGVLWGLLQGVILAGLLITDCSSGDFDFLAIWYSESRYKDISFLLFITNVIALVIGYIIGTFIPGSLALQQINANPIDRSDIALNSQAWSPGIFFSPNLLSSFLMSLITIFLLDLLFPKFRMMRAEIYSSKAEEIADALIADNRPYSLSIHEVKGGYSKKTQQILVTNCMFLETADLLDVVRRYDPNALFVLSGIKKVDGYINLTRKQPEDKKNPVIFFKKKKQNPNDTNNLINLNQTDKLITGWSITEKNDSQK</sequence>
<dbReference type="InterPro" id="IPR019264">
    <property type="entry name" value="DUF2179"/>
</dbReference>
<evidence type="ECO:0000313" key="8">
    <source>
        <dbReference type="EMBL" id="CDN40338.1"/>
    </source>
</evidence>
<dbReference type="Gene3D" id="3.30.70.120">
    <property type="match status" value="1"/>
</dbReference>
<evidence type="ECO:0000256" key="1">
    <source>
        <dbReference type="ARBA" id="ARBA00004651"/>
    </source>
</evidence>
<keyword evidence="3 6" id="KW-0812">Transmembrane</keyword>
<dbReference type="AlphaFoldDB" id="A0A292II21"/>
<evidence type="ECO:0000259" key="7">
    <source>
        <dbReference type="Pfam" id="PF10035"/>
    </source>
</evidence>
<keyword evidence="9" id="KW-1185">Reference proteome</keyword>
<feature type="transmembrane region" description="Helical" evidence="6">
    <location>
        <begin position="43"/>
        <end position="61"/>
    </location>
</feature>
<dbReference type="EMBL" id="HG937516">
    <property type="protein sequence ID" value="CDN40338.1"/>
    <property type="molecule type" value="Genomic_DNA"/>
</dbReference>
<evidence type="ECO:0000256" key="4">
    <source>
        <dbReference type="ARBA" id="ARBA00022989"/>
    </source>
</evidence>
<dbReference type="InterPro" id="IPR015867">
    <property type="entry name" value="N-reg_PII/ATP_PRibTrfase_C"/>
</dbReference>
<comment type="subcellular location">
    <subcellularLocation>
        <location evidence="1">Cell membrane</location>
        <topology evidence="1">Multi-pass membrane protein</topology>
    </subcellularLocation>
</comment>
<evidence type="ECO:0000256" key="2">
    <source>
        <dbReference type="ARBA" id="ARBA00022475"/>
    </source>
</evidence>
<evidence type="ECO:0000256" key="5">
    <source>
        <dbReference type="ARBA" id="ARBA00023136"/>
    </source>
</evidence>
<proteinExistence type="predicted"/>
<evidence type="ECO:0000256" key="3">
    <source>
        <dbReference type="ARBA" id="ARBA00022692"/>
    </source>
</evidence>